<dbReference type="Pfam" id="PF01583">
    <property type="entry name" value="APS_kinase"/>
    <property type="match status" value="1"/>
</dbReference>
<name>A0A1S1YYD2_FLAPC</name>
<keyword evidence="10" id="KW-1185">Reference proteome</keyword>
<feature type="domain" description="APS kinase" evidence="8">
    <location>
        <begin position="28"/>
        <end position="175"/>
    </location>
</feature>
<comment type="catalytic activity">
    <reaction evidence="1 6 7">
        <text>adenosine 5'-phosphosulfate + ATP = 3'-phosphoadenylyl sulfate + ADP + H(+)</text>
        <dbReference type="Rhea" id="RHEA:24152"/>
        <dbReference type="ChEBI" id="CHEBI:15378"/>
        <dbReference type="ChEBI" id="CHEBI:30616"/>
        <dbReference type="ChEBI" id="CHEBI:58243"/>
        <dbReference type="ChEBI" id="CHEBI:58339"/>
        <dbReference type="ChEBI" id="CHEBI:456216"/>
        <dbReference type="EC" id="2.7.1.25"/>
    </reaction>
</comment>
<comment type="caution">
    <text evidence="9">The sequence shown here is derived from an EMBL/GenBank/DDBJ whole genome shotgun (WGS) entry which is preliminary data.</text>
</comment>
<dbReference type="HAMAP" id="MF_00065">
    <property type="entry name" value="Adenylyl_sulf_kinase"/>
    <property type="match status" value="1"/>
</dbReference>
<evidence type="ECO:0000313" key="10">
    <source>
        <dbReference type="Proteomes" id="UP000179797"/>
    </source>
</evidence>
<keyword evidence="3 6" id="KW-0808">Transferase</keyword>
<feature type="binding site" evidence="6">
    <location>
        <begin position="35"/>
        <end position="42"/>
    </location>
    <ligand>
        <name>ATP</name>
        <dbReference type="ChEBI" id="CHEBI:30616"/>
    </ligand>
</feature>
<evidence type="ECO:0000256" key="2">
    <source>
        <dbReference type="ARBA" id="ARBA00012121"/>
    </source>
</evidence>
<dbReference type="InterPro" id="IPR050512">
    <property type="entry name" value="Sulf_AdTrans/APS_kinase"/>
</dbReference>
<feature type="active site" description="Phosphoserine intermediate" evidence="6">
    <location>
        <position position="109"/>
    </location>
</feature>
<sequence>MSEATNIHPIFNSLLSREKKEGQLKQNGVVLWMTGLSGSGKSTLAKALEFALHDLGYFTMLLDGDNLRTGVNSNLGFSEEDRMENIRRSAEVSKLFASAGIITICSLISPTEEIRAVAKEIIGEEDFKQVHIDCPFEVCAERDVKGLYKKALAGEIKNFTGLDSPFDIPKNPFVSIPTHKQSLEDSLKQLIEAVVPIIKLDENK</sequence>
<dbReference type="Proteomes" id="UP000179797">
    <property type="component" value="Unassembled WGS sequence"/>
</dbReference>
<dbReference type="GO" id="GO:0004020">
    <property type="term" value="F:adenylylsulfate kinase activity"/>
    <property type="evidence" value="ECO:0007669"/>
    <property type="project" value="UniProtKB-UniRule"/>
</dbReference>
<proteinExistence type="inferred from homology"/>
<evidence type="ECO:0000256" key="5">
    <source>
        <dbReference type="ARBA" id="ARBA00022840"/>
    </source>
</evidence>
<evidence type="ECO:0000256" key="6">
    <source>
        <dbReference type="HAMAP-Rule" id="MF_00065"/>
    </source>
</evidence>
<evidence type="ECO:0000256" key="7">
    <source>
        <dbReference type="RuleBase" id="RU004347"/>
    </source>
</evidence>
<dbReference type="OrthoDB" id="9804504at2"/>
<dbReference type="GO" id="GO:0010134">
    <property type="term" value="P:sulfate assimilation via adenylyl sulfate reduction"/>
    <property type="evidence" value="ECO:0007669"/>
    <property type="project" value="TreeGrafter"/>
</dbReference>
<dbReference type="CDD" id="cd02027">
    <property type="entry name" value="APSK"/>
    <property type="match status" value="1"/>
</dbReference>
<dbReference type="AlphaFoldDB" id="A0A1S1YYD2"/>
<evidence type="ECO:0000256" key="4">
    <source>
        <dbReference type="ARBA" id="ARBA00022741"/>
    </source>
</evidence>
<dbReference type="GO" id="GO:0005524">
    <property type="term" value="F:ATP binding"/>
    <property type="evidence" value="ECO:0007669"/>
    <property type="project" value="UniProtKB-UniRule"/>
</dbReference>
<keyword evidence="5 6" id="KW-0067">ATP-binding</keyword>
<keyword evidence="6" id="KW-0597">Phosphoprotein</keyword>
<protein>
    <recommendedName>
        <fullName evidence="2 6">Adenylyl-sulfate kinase</fullName>
        <ecNumber evidence="2 6">2.7.1.25</ecNumber>
    </recommendedName>
    <alternativeName>
        <fullName evidence="6">APS kinase</fullName>
    </alternativeName>
    <alternativeName>
        <fullName evidence="6">ATP adenosine-5'-phosphosulfate 3'-phosphotransferase</fullName>
    </alternativeName>
    <alternativeName>
        <fullName evidence="6">Adenosine-5'-phosphosulfate kinase</fullName>
    </alternativeName>
</protein>
<evidence type="ECO:0000259" key="8">
    <source>
        <dbReference type="Pfam" id="PF01583"/>
    </source>
</evidence>
<dbReference type="InterPro" id="IPR027417">
    <property type="entry name" value="P-loop_NTPase"/>
</dbReference>
<dbReference type="InterPro" id="IPR059117">
    <property type="entry name" value="APS_kinase_dom"/>
</dbReference>
<dbReference type="EC" id="2.7.1.25" evidence="2 6"/>
<dbReference type="Gene3D" id="3.40.50.300">
    <property type="entry name" value="P-loop containing nucleotide triphosphate hydrolases"/>
    <property type="match status" value="1"/>
</dbReference>
<dbReference type="UniPathway" id="UPA00140">
    <property type="reaction ID" value="UER00205"/>
</dbReference>
<dbReference type="RefSeq" id="WP_044218807.1">
    <property type="nucleotide sequence ID" value="NZ_JRYR02000001.1"/>
</dbReference>
<dbReference type="NCBIfam" id="TIGR00455">
    <property type="entry name" value="apsK"/>
    <property type="match status" value="1"/>
</dbReference>
<organism evidence="9 10">
    <name type="scientific">Flammeovirga pacifica</name>
    <dbReference type="NCBI Taxonomy" id="915059"/>
    <lineage>
        <taxon>Bacteria</taxon>
        <taxon>Pseudomonadati</taxon>
        <taxon>Bacteroidota</taxon>
        <taxon>Cytophagia</taxon>
        <taxon>Cytophagales</taxon>
        <taxon>Flammeovirgaceae</taxon>
        <taxon>Flammeovirga</taxon>
    </lineage>
</organism>
<dbReference type="EMBL" id="JRYR02000001">
    <property type="protein sequence ID" value="OHX66024.1"/>
    <property type="molecule type" value="Genomic_DNA"/>
</dbReference>
<accession>A0A1S1YYD2</accession>
<dbReference type="PANTHER" id="PTHR42700:SF1">
    <property type="entry name" value="SULFATE ADENYLYLTRANSFERASE"/>
    <property type="match status" value="1"/>
</dbReference>
<comment type="pathway">
    <text evidence="6 7">Sulfur metabolism; hydrogen sulfide biosynthesis; sulfite from sulfate: step 2/3.</text>
</comment>
<evidence type="ECO:0000313" key="9">
    <source>
        <dbReference type="EMBL" id="OHX66024.1"/>
    </source>
</evidence>
<comment type="function">
    <text evidence="6 7">Catalyzes the synthesis of activated sulfate.</text>
</comment>
<dbReference type="NCBIfam" id="NF003013">
    <property type="entry name" value="PRK03846.1"/>
    <property type="match status" value="1"/>
</dbReference>
<keyword evidence="6 7" id="KW-0418">Kinase</keyword>
<dbReference type="GO" id="GO:0005737">
    <property type="term" value="C:cytoplasm"/>
    <property type="evidence" value="ECO:0007669"/>
    <property type="project" value="TreeGrafter"/>
</dbReference>
<gene>
    <name evidence="6" type="primary">cysC</name>
    <name evidence="9" type="ORF">NH26_06485</name>
</gene>
<keyword evidence="4 6" id="KW-0547">Nucleotide-binding</keyword>
<dbReference type="GO" id="GO:0019379">
    <property type="term" value="P:sulfate assimilation, phosphoadenylyl sulfate reduction by phosphoadenylyl-sulfate reductase (thioredoxin)"/>
    <property type="evidence" value="ECO:0007669"/>
    <property type="project" value="TreeGrafter"/>
</dbReference>
<dbReference type="PANTHER" id="PTHR42700">
    <property type="entry name" value="SULFATE ADENYLYLTRANSFERASE"/>
    <property type="match status" value="1"/>
</dbReference>
<evidence type="ECO:0000256" key="1">
    <source>
        <dbReference type="ARBA" id="ARBA00001823"/>
    </source>
</evidence>
<dbReference type="GO" id="GO:0070814">
    <property type="term" value="P:hydrogen sulfide biosynthetic process"/>
    <property type="evidence" value="ECO:0007669"/>
    <property type="project" value="UniProtKB-UniRule"/>
</dbReference>
<dbReference type="SUPFAM" id="SSF52540">
    <property type="entry name" value="P-loop containing nucleoside triphosphate hydrolases"/>
    <property type="match status" value="1"/>
</dbReference>
<dbReference type="GO" id="GO:0004781">
    <property type="term" value="F:sulfate adenylyltransferase (ATP) activity"/>
    <property type="evidence" value="ECO:0007669"/>
    <property type="project" value="TreeGrafter"/>
</dbReference>
<reference evidence="9 10" key="1">
    <citation type="journal article" date="2012" name="Int. J. Syst. Evol. Microbiol.">
        <title>Flammeovirga pacifica sp. nov., isolated from deep-sea sediment.</title>
        <authorList>
            <person name="Xu H."/>
            <person name="Fu Y."/>
            <person name="Yang N."/>
            <person name="Ding Z."/>
            <person name="Lai Q."/>
            <person name="Zeng R."/>
        </authorList>
    </citation>
    <scope>NUCLEOTIDE SEQUENCE [LARGE SCALE GENOMIC DNA]</scope>
    <source>
        <strain evidence="10">DSM 24597 / LMG 26175 / WPAGA1</strain>
    </source>
</reference>
<evidence type="ECO:0000256" key="3">
    <source>
        <dbReference type="ARBA" id="ARBA00022679"/>
    </source>
</evidence>
<dbReference type="STRING" id="915059.NH26_06485"/>
<dbReference type="InterPro" id="IPR002891">
    <property type="entry name" value="APS"/>
</dbReference>
<comment type="similarity">
    <text evidence="6 7">Belongs to the APS kinase family.</text>
</comment>